<accession>A0A8T4HBW7</accession>
<evidence type="ECO:0000313" key="3">
    <source>
        <dbReference type="Proteomes" id="UP000679691"/>
    </source>
</evidence>
<dbReference type="RefSeq" id="WP_353548026.1">
    <property type="nucleotide sequence ID" value="NZ_JAGKSB010000021.1"/>
</dbReference>
<reference evidence="2" key="1">
    <citation type="submission" date="2021-03" db="EMBL/GenBank/DDBJ databases">
        <authorList>
            <person name="Lu T."/>
            <person name="Wang Q."/>
            <person name="Han X."/>
        </authorList>
    </citation>
    <scope>NUCLEOTIDE SEQUENCE</scope>
    <source>
        <strain evidence="2">WQ 2009</strain>
    </source>
</reference>
<dbReference type="Pfam" id="PF02698">
    <property type="entry name" value="DUF218"/>
    <property type="match status" value="1"/>
</dbReference>
<dbReference type="AlphaFoldDB" id="A0A8T4HBW7"/>
<keyword evidence="3" id="KW-1185">Reference proteome</keyword>
<dbReference type="Proteomes" id="UP000679691">
    <property type="component" value="Unassembled WGS sequence"/>
</dbReference>
<proteinExistence type="predicted"/>
<dbReference type="EMBL" id="JAGKSB010000021">
    <property type="protein sequence ID" value="MBP3944512.1"/>
    <property type="molecule type" value="Genomic_DNA"/>
</dbReference>
<comment type="caution">
    <text evidence="2">The sequence shown here is derived from an EMBL/GenBank/DDBJ whole genome shotgun (WGS) entry which is preliminary data.</text>
</comment>
<protein>
    <submittedName>
        <fullName evidence="2">YdcF family protein</fullName>
    </submittedName>
</protein>
<sequence>MPARFMHNIILTLGAANDQYGNLNKIAEERLLIAFQVYKRYGGKFLCTGGFGSKFNKTHRPHAFYAKNFLIELGASSTDIMNIIVSSNTVDDMRLSKDIIDKLQP</sequence>
<evidence type="ECO:0000259" key="1">
    <source>
        <dbReference type="Pfam" id="PF02698"/>
    </source>
</evidence>
<evidence type="ECO:0000313" key="2">
    <source>
        <dbReference type="EMBL" id="MBP3944512.1"/>
    </source>
</evidence>
<feature type="domain" description="DUF218" evidence="1">
    <location>
        <begin position="9"/>
        <end position="100"/>
    </location>
</feature>
<name>A0A8T4HBW7_9SPHI</name>
<organism evidence="2 3">
    <name type="scientific">Rhinopithecimicrobium faecis</name>
    <dbReference type="NCBI Taxonomy" id="2820698"/>
    <lineage>
        <taxon>Bacteria</taxon>
        <taxon>Pseudomonadati</taxon>
        <taxon>Bacteroidota</taxon>
        <taxon>Sphingobacteriia</taxon>
        <taxon>Sphingobacteriales</taxon>
        <taxon>Sphingobacteriaceae</taxon>
        <taxon>Rhinopithecimicrobium</taxon>
    </lineage>
</organism>
<dbReference type="InterPro" id="IPR003848">
    <property type="entry name" value="DUF218"/>
</dbReference>
<gene>
    <name evidence="2" type="ORF">J5U18_13290</name>
</gene>